<proteinExistence type="predicted"/>
<keyword evidence="1" id="KW-0472">Membrane</keyword>
<keyword evidence="1" id="KW-1133">Transmembrane helix</keyword>
<dbReference type="Pfam" id="PF12695">
    <property type="entry name" value="Abhydrolase_5"/>
    <property type="match status" value="1"/>
</dbReference>
<keyword evidence="3" id="KW-0378">Hydrolase</keyword>
<keyword evidence="1" id="KW-0812">Transmembrane</keyword>
<evidence type="ECO:0000313" key="3">
    <source>
        <dbReference type="EMBL" id="HJG96436.1"/>
    </source>
</evidence>
<organism evidence="3 4">
    <name type="scientific">Romboutsia timonensis</name>
    <dbReference type="NCBI Taxonomy" id="1776391"/>
    <lineage>
        <taxon>Bacteria</taxon>
        <taxon>Bacillati</taxon>
        <taxon>Bacillota</taxon>
        <taxon>Clostridia</taxon>
        <taxon>Peptostreptococcales</taxon>
        <taxon>Peptostreptococcaceae</taxon>
        <taxon>Romboutsia</taxon>
    </lineage>
</organism>
<evidence type="ECO:0000259" key="2">
    <source>
        <dbReference type="Pfam" id="PF12695"/>
    </source>
</evidence>
<reference evidence="3" key="2">
    <citation type="submission" date="2021-09" db="EMBL/GenBank/DDBJ databases">
        <authorList>
            <person name="Gilroy R."/>
        </authorList>
    </citation>
    <scope>NUCLEOTIDE SEQUENCE</scope>
    <source>
        <strain evidence="3">1277</strain>
    </source>
</reference>
<accession>A0A921N035</accession>
<comment type="caution">
    <text evidence="3">The sequence shown here is derived from an EMBL/GenBank/DDBJ whole genome shotgun (WGS) entry which is preliminary data.</text>
</comment>
<feature type="transmembrane region" description="Helical" evidence="1">
    <location>
        <begin position="52"/>
        <end position="71"/>
    </location>
</feature>
<dbReference type="InterPro" id="IPR029058">
    <property type="entry name" value="AB_hydrolase_fold"/>
</dbReference>
<sequence length="290" mass="32506">MEKKVNKKYTNLEDTFSITMELQKPLLKDEDDKDYENEEKIKYREYKSKKNIQIVLSIISVFFLLCIINWVTTSYKPGQLALDALVTDDKVEVALDKNIIFTPKEQDVTKGFILYPGAKVDAKAYAPLCKKIASNGYKVIIADMPLNFAMLSPNKAEKIIKENDDIKSWVIGGHSLGGVVAAKFAANDKNVDGVVFLASYPSNDDLKQLEKNVVSIWGSKDGVLNFKNLIESKENLPQDTTYVEIEGANHSQFGDYGHQKGDNDALISEEKQLEITSNSIIKLLENIGDN</sequence>
<dbReference type="GO" id="GO:0016787">
    <property type="term" value="F:hydrolase activity"/>
    <property type="evidence" value="ECO:0007669"/>
    <property type="project" value="UniProtKB-KW"/>
</dbReference>
<name>A0A921N035_9FIRM</name>
<dbReference type="SUPFAM" id="SSF53474">
    <property type="entry name" value="alpha/beta-Hydrolases"/>
    <property type="match status" value="1"/>
</dbReference>
<dbReference type="AlphaFoldDB" id="A0A921N035"/>
<evidence type="ECO:0000313" key="4">
    <source>
        <dbReference type="Proteomes" id="UP000776700"/>
    </source>
</evidence>
<dbReference type="InterPro" id="IPR029059">
    <property type="entry name" value="AB_hydrolase_5"/>
</dbReference>
<gene>
    <name evidence="3" type="ORF">K8V90_04960</name>
</gene>
<reference evidence="3" key="1">
    <citation type="journal article" date="2021" name="PeerJ">
        <title>Extensive microbial diversity within the chicken gut microbiome revealed by metagenomics and culture.</title>
        <authorList>
            <person name="Gilroy R."/>
            <person name="Ravi A."/>
            <person name="Getino M."/>
            <person name="Pursley I."/>
            <person name="Horton D.L."/>
            <person name="Alikhan N.F."/>
            <person name="Baker D."/>
            <person name="Gharbi K."/>
            <person name="Hall N."/>
            <person name="Watson M."/>
            <person name="Adriaenssens E.M."/>
            <person name="Foster-Nyarko E."/>
            <person name="Jarju S."/>
            <person name="Secka A."/>
            <person name="Antonio M."/>
            <person name="Oren A."/>
            <person name="Chaudhuri R.R."/>
            <person name="La Ragione R."/>
            <person name="Hildebrand F."/>
            <person name="Pallen M.J."/>
        </authorList>
    </citation>
    <scope>NUCLEOTIDE SEQUENCE</scope>
    <source>
        <strain evidence="3">1277</strain>
    </source>
</reference>
<protein>
    <submittedName>
        <fullName evidence="3">Alpha/beta hydrolase</fullName>
    </submittedName>
</protein>
<dbReference type="Gene3D" id="3.40.50.1820">
    <property type="entry name" value="alpha/beta hydrolase"/>
    <property type="match status" value="1"/>
</dbReference>
<evidence type="ECO:0000256" key="1">
    <source>
        <dbReference type="SAM" id="Phobius"/>
    </source>
</evidence>
<dbReference type="Proteomes" id="UP000776700">
    <property type="component" value="Unassembled WGS sequence"/>
</dbReference>
<feature type="domain" description="Alpha/beta hydrolase fold-5" evidence="2">
    <location>
        <begin position="112"/>
        <end position="273"/>
    </location>
</feature>
<dbReference type="EMBL" id="DYUB01000162">
    <property type="protein sequence ID" value="HJG96436.1"/>
    <property type="molecule type" value="Genomic_DNA"/>
</dbReference>